<dbReference type="GO" id="GO:0016787">
    <property type="term" value="F:hydrolase activity"/>
    <property type="evidence" value="ECO:0007669"/>
    <property type="project" value="UniProtKB-KW"/>
</dbReference>
<feature type="domain" description="Novel STAND NTPase 1" evidence="1">
    <location>
        <begin position="5"/>
        <end position="207"/>
    </location>
</feature>
<dbReference type="SUPFAM" id="SSF52540">
    <property type="entry name" value="P-loop containing nucleoside triphosphate hydrolases"/>
    <property type="match status" value="1"/>
</dbReference>
<dbReference type="EMBL" id="JARIHO010000143">
    <property type="protein sequence ID" value="KAJ7301114.1"/>
    <property type="molecule type" value="Genomic_DNA"/>
</dbReference>
<dbReference type="PANTHER" id="PTHR47691">
    <property type="entry name" value="REGULATOR-RELATED"/>
    <property type="match status" value="1"/>
</dbReference>
<accession>A0AAD6YXD8</accession>
<organism evidence="2 3">
    <name type="scientific">Mycena albidolilacea</name>
    <dbReference type="NCBI Taxonomy" id="1033008"/>
    <lineage>
        <taxon>Eukaryota</taxon>
        <taxon>Fungi</taxon>
        <taxon>Dikarya</taxon>
        <taxon>Basidiomycota</taxon>
        <taxon>Agaricomycotina</taxon>
        <taxon>Agaricomycetes</taxon>
        <taxon>Agaricomycetidae</taxon>
        <taxon>Agaricales</taxon>
        <taxon>Marasmiineae</taxon>
        <taxon>Mycenaceae</taxon>
        <taxon>Mycena</taxon>
    </lineage>
</organism>
<dbReference type="AlphaFoldDB" id="A0AAD6YXD8"/>
<dbReference type="Proteomes" id="UP001218218">
    <property type="component" value="Unassembled WGS sequence"/>
</dbReference>
<protein>
    <submittedName>
        <fullName evidence="2">P-loop containing nucleoside triphosphate hydrolase protein</fullName>
    </submittedName>
</protein>
<name>A0AAD6YXD8_9AGAR</name>
<dbReference type="InterPro" id="IPR049052">
    <property type="entry name" value="nSTAND1"/>
</dbReference>
<keyword evidence="3" id="KW-1185">Reference proteome</keyword>
<keyword evidence="2" id="KW-0378">Hydrolase</keyword>
<gene>
    <name evidence="2" type="ORF">DFH08DRAFT_724631</name>
</gene>
<proteinExistence type="predicted"/>
<comment type="caution">
    <text evidence="2">The sequence shown here is derived from an EMBL/GenBank/DDBJ whole genome shotgun (WGS) entry which is preliminary data.</text>
</comment>
<evidence type="ECO:0000313" key="2">
    <source>
        <dbReference type="EMBL" id="KAJ7301114.1"/>
    </source>
</evidence>
<evidence type="ECO:0000313" key="3">
    <source>
        <dbReference type="Proteomes" id="UP001218218"/>
    </source>
</evidence>
<reference evidence="2" key="1">
    <citation type="submission" date="2023-03" db="EMBL/GenBank/DDBJ databases">
        <title>Massive genome expansion in bonnet fungi (Mycena s.s.) driven by repeated elements and novel gene families across ecological guilds.</title>
        <authorList>
            <consortium name="Lawrence Berkeley National Laboratory"/>
            <person name="Harder C.B."/>
            <person name="Miyauchi S."/>
            <person name="Viragh M."/>
            <person name="Kuo A."/>
            <person name="Thoen E."/>
            <person name="Andreopoulos B."/>
            <person name="Lu D."/>
            <person name="Skrede I."/>
            <person name="Drula E."/>
            <person name="Henrissat B."/>
            <person name="Morin E."/>
            <person name="Kohler A."/>
            <person name="Barry K."/>
            <person name="LaButti K."/>
            <person name="Morin E."/>
            <person name="Salamov A."/>
            <person name="Lipzen A."/>
            <person name="Mereny Z."/>
            <person name="Hegedus B."/>
            <person name="Baldrian P."/>
            <person name="Stursova M."/>
            <person name="Weitz H."/>
            <person name="Taylor A."/>
            <person name="Grigoriev I.V."/>
            <person name="Nagy L.G."/>
            <person name="Martin F."/>
            <person name="Kauserud H."/>
        </authorList>
    </citation>
    <scope>NUCLEOTIDE SEQUENCE</scope>
    <source>
        <strain evidence="2">CBHHK002</strain>
    </source>
</reference>
<dbReference type="PRINTS" id="PR00364">
    <property type="entry name" value="DISEASERSIST"/>
</dbReference>
<evidence type="ECO:0000259" key="1">
    <source>
        <dbReference type="Pfam" id="PF20703"/>
    </source>
</evidence>
<dbReference type="Gene3D" id="3.40.50.300">
    <property type="entry name" value="P-loop containing nucleotide triphosphate hydrolases"/>
    <property type="match status" value="1"/>
</dbReference>
<dbReference type="Pfam" id="PF20703">
    <property type="entry name" value="nSTAND1"/>
    <property type="match status" value="1"/>
</dbReference>
<dbReference type="InterPro" id="IPR027417">
    <property type="entry name" value="P-loop_NTPase"/>
</dbReference>
<dbReference type="PANTHER" id="PTHR47691:SF3">
    <property type="entry name" value="HTH-TYPE TRANSCRIPTIONAL REGULATOR RV0890C-RELATED"/>
    <property type="match status" value="1"/>
</dbReference>
<sequence>MLPSEPKIFHGRESEISDILALFDMGTPRIAILGGGGMGKTSLARALLHHPKIIMTYGQNRFFVSCNSVSTEPELVALIGAHLGLKQGIDLTRPVLRHFSNSPPSLLILDELETLWEQVESHSEIEELLALLTSVDHLALIITMRGAERPAKVRWTRPFLTSLQPLNQEAARLTFTDIADSGHSLEAVNRILSLADNMPLAISLLAHLADSEGCEHVLSRWDKEKTSLISDGFDKRSNLDISISLSLSSPRIQLLPHSQELLSVLSMLPDGLLNSDLLQSKLPLKDILKCKTALKSTALAFSDENQRLRALMPIREYMQQYHPPRDDLVRSLLKYFQQLLEFYVEFIGTESNLNTIPQIVPHIGNIHHVLQWGIQQRHSDLVNSIYCVCYLNQFSKANMQGCAPLITQIYNILPQLTDHRLKAYFIKELLGSCRYYQTSNPETLISQGLKHFEHFDDSDLLCMLCILYSLVETDI</sequence>